<dbReference type="Pfam" id="PF00076">
    <property type="entry name" value="RRM_1"/>
    <property type="match status" value="2"/>
</dbReference>
<dbReference type="SUPFAM" id="SSF48452">
    <property type="entry name" value="TPR-like"/>
    <property type="match status" value="1"/>
</dbReference>
<dbReference type="InterPro" id="IPR034218">
    <property type="entry name" value="SART3_RRM2"/>
</dbReference>
<dbReference type="OrthoDB" id="360390at2759"/>
<evidence type="ECO:0000256" key="10">
    <source>
        <dbReference type="ARBA" id="ARBA00023187"/>
    </source>
</evidence>
<feature type="region of interest" description="Disordered" evidence="15">
    <location>
        <begin position="83"/>
        <end position="117"/>
    </location>
</feature>
<evidence type="ECO:0000256" key="9">
    <source>
        <dbReference type="ARBA" id="ARBA00023054"/>
    </source>
</evidence>
<feature type="compositionally biased region" description="Acidic residues" evidence="15">
    <location>
        <begin position="678"/>
        <end position="691"/>
    </location>
</feature>
<dbReference type="GO" id="GO:0008380">
    <property type="term" value="P:RNA splicing"/>
    <property type="evidence" value="ECO:0007669"/>
    <property type="project" value="UniProtKB-KW"/>
</dbReference>
<dbReference type="CDD" id="cd12392">
    <property type="entry name" value="RRM2_SART3"/>
    <property type="match status" value="1"/>
</dbReference>
<sequence length="1049" mass="118730">AAGVGGFGQARAAGSIYLGRSSEAQPESRWKCKMATAAAASASETEGEPKAAPKAEGEEDEVKAARTRRKVLSRAVASATYKTMGSGWEQQEEGVSESDGDEEYAMASSAESSPGEYEWEYDEEEEKNQLEIERLEEQLSINVYDYNCHVDLIRLLRLEGELTKVRMARQKMSEIFPLTEELWLEWLHDEISMALDGLDREHVYELFEKAVKDYICPNIWLEYGQYSVGGIGQKGGLEKVRSVFERALSSVGLHMTKGLALWEAYREFESAIVEAARPVADFLSPSDWEQTFDSQLEKVHSLYRRQLAIPLYDMEATFAEYEEWSQDPIPESVIQSYNKALQQLEKYKPYEESLLKAEAPRLAEYQAYIDFEMKVGDPARIQLIFERALVENCLVPDLWIRYSQYLDRQLKVKDLVLSVHSRAVRNCPWTVALWSRYLLAMERHGVDHRVISVTFEKALSAGFIQATDYVEIWQAYLDYLRRRVDFKQDSSKELEELRSAFTRALEYLKQEVEERFSESGDPSCMIMQNWARIEARLCNNMQKARELWDSIMTKGNAKFANMWLEYYNLERAHGDTQHCRKALHRAVQCTSDYPEHVCEVLLTMERTEGTLEDWDIAVQKTETRLARVNEQRIKAAEKEAALAQQEEEKAEQWKRNRAEKKALKKKKKARGADKREADEEDEKEWGDDEGEQPPKRRRLENSVPTAGEAQDLEAETGLFGKSAPTDADPPSKQKERAAALKKDLPKVLHDSSKDSITVFVSNLPYSMGEPEVKLRPLFEVCGEVVEVRPIFSNRGDFRGYCYVEFKEEKSALQALQLDRKNVEGRPMFVSPCVDKSKNPDFKVFRYSTALEKHKLFVSGLPFSCTKEELGEICKAHGTVKDVRLVTNRAGKPKGLAYVEYENEAQASQAVMKMDGMTIKENVIKVAISNPPQRKVPEKPEARRAPGGSMVPRQIYGARGKGRTQLSLLPRALQRPAAAAPQAENGPGPCPAVTTSAATEAPKMSNADFAKLLLRKPSGAHLYPGRGRACHCAPSHGSSSGVDRTGEAVQ</sequence>
<comment type="subcellular location">
    <subcellularLocation>
        <location evidence="3">Cytoplasm</location>
    </subcellularLocation>
    <subcellularLocation>
        <location evidence="1">Nucleus speckle</location>
    </subcellularLocation>
    <subcellularLocation>
        <location evidence="2">Nucleus</location>
        <location evidence="2">Cajal body</location>
    </subcellularLocation>
    <subcellularLocation>
        <location evidence="4">Nucleus</location>
        <location evidence="4">Nucleoplasm</location>
    </subcellularLocation>
</comment>
<dbReference type="SMART" id="SM00386">
    <property type="entry name" value="HAT"/>
    <property type="match status" value="7"/>
</dbReference>
<dbReference type="Gene3D" id="3.30.70.330">
    <property type="match status" value="2"/>
</dbReference>
<feature type="region of interest" description="Disordered" evidence="15">
    <location>
        <begin position="15"/>
        <end position="68"/>
    </location>
</feature>
<organism evidence="17 18">
    <name type="scientific">Galemys pyrenaicus</name>
    <name type="common">Iberian desman</name>
    <name type="synonym">Pyrenean desman</name>
    <dbReference type="NCBI Taxonomy" id="202257"/>
    <lineage>
        <taxon>Eukaryota</taxon>
        <taxon>Metazoa</taxon>
        <taxon>Chordata</taxon>
        <taxon>Craniata</taxon>
        <taxon>Vertebrata</taxon>
        <taxon>Euteleostomi</taxon>
        <taxon>Mammalia</taxon>
        <taxon>Eutheria</taxon>
        <taxon>Laurasiatheria</taxon>
        <taxon>Eulipotyphla</taxon>
        <taxon>Talpidae</taxon>
        <taxon>Galemys</taxon>
    </lineage>
</organism>
<feature type="domain" description="RRM" evidence="16">
    <location>
        <begin position="853"/>
        <end position="930"/>
    </location>
</feature>
<dbReference type="SMART" id="SM00360">
    <property type="entry name" value="RRM"/>
    <property type="match status" value="2"/>
</dbReference>
<evidence type="ECO:0000313" key="17">
    <source>
        <dbReference type="EMBL" id="KAG8520767.1"/>
    </source>
</evidence>
<dbReference type="Pfam" id="PF16605">
    <property type="entry name" value="LSM_int_assoc"/>
    <property type="match status" value="1"/>
</dbReference>
<feature type="domain" description="RRM" evidence="16">
    <location>
        <begin position="756"/>
        <end position="834"/>
    </location>
</feature>
<dbReference type="AlphaFoldDB" id="A0A8J6AL66"/>
<evidence type="ECO:0000256" key="6">
    <source>
        <dbReference type="ARBA" id="ARBA00022664"/>
    </source>
</evidence>
<dbReference type="Proteomes" id="UP000700334">
    <property type="component" value="Unassembled WGS sequence"/>
</dbReference>
<dbReference type="InterPro" id="IPR012677">
    <property type="entry name" value="Nucleotide-bd_a/b_plait_sf"/>
</dbReference>
<feature type="compositionally biased region" description="Basic and acidic residues" evidence="15">
    <location>
        <begin position="647"/>
        <end position="661"/>
    </location>
</feature>
<dbReference type="CDD" id="cd12391">
    <property type="entry name" value="RRM1_SART3"/>
    <property type="match status" value="1"/>
</dbReference>
<reference evidence="17" key="1">
    <citation type="journal article" date="2021" name="Evol. Appl.">
        <title>The genome of the Pyrenean desman and the effects of bottlenecks and inbreeding on the genomic landscape of an endangered species.</title>
        <authorList>
            <person name="Escoda L."/>
            <person name="Castresana J."/>
        </authorList>
    </citation>
    <scope>NUCLEOTIDE SEQUENCE</scope>
    <source>
        <strain evidence="17">IBE-C5619</strain>
    </source>
</reference>
<dbReference type="EMBL" id="JAGFMF010011509">
    <property type="protein sequence ID" value="KAG8520767.1"/>
    <property type="molecule type" value="Genomic_DNA"/>
</dbReference>
<evidence type="ECO:0000256" key="8">
    <source>
        <dbReference type="ARBA" id="ARBA00022884"/>
    </source>
</evidence>
<name>A0A8J6AL66_GALPY</name>
<dbReference type="GO" id="GO:0016607">
    <property type="term" value="C:nuclear speck"/>
    <property type="evidence" value="ECO:0007669"/>
    <property type="project" value="UniProtKB-SubCell"/>
</dbReference>
<keyword evidence="9" id="KW-0175">Coiled coil</keyword>
<dbReference type="FunFam" id="3.30.70.330:FF:000229">
    <property type="entry name" value="Squamous cell carcinoma antigen recognized by T-cells 3"/>
    <property type="match status" value="1"/>
</dbReference>
<keyword evidence="10" id="KW-0508">mRNA splicing</keyword>
<evidence type="ECO:0000256" key="1">
    <source>
        <dbReference type="ARBA" id="ARBA00004324"/>
    </source>
</evidence>
<keyword evidence="18" id="KW-1185">Reference proteome</keyword>
<evidence type="ECO:0000256" key="11">
    <source>
        <dbReference type="ARBA" id="ARBA00023242"/>
    </source>
</evidence>
<keyword evidence="5" id="KW-0963">Cytoplasm</keyword>
<feature type="compositionally biased region" description="Basic and acidic residues" evidence="15">
    <location>
        <begin position="47"/>
        <end position="56"/>
    </location>
</feature>
<evidence type="ECO:0000256" key="4">
    <source>
        <dbReference type="ARBA" id="ARBA00004642"/>
    </source>
</evidence>
<dbReference type="FunFam" id="3.30.70.330:FF:000271">
    <property type="entry name" value="squamous cell carcinoma antigen recognized by T-cells 3"/>
    <property type="match status" value="1"/>
</dbReference>
<accession>A0A8J6AL66</accession>
<dbReference type="FunFam" id="1.25.40.10:FF:000098">
    <property type="entry name" value="Squamous cell carcinoma antigen recognized by T-cells 3"/>
    <property type="match status" value="1"/>
</dbReference>
<keyword evidence="7" id="KW-0677">Repeat</keyword>
<dbReference type="PROSITE" id="PS50102">
    <property type="entry name" value="RRM"/>
    <property type="match status" value="2"/>
</dbReference>
<feature type="region of interest" description="Disordered" evidence="15">
    <location>
        <begin position="647"/>
        <end position="740"/>
    </location>
</feature>
<evidence type="ECO:0000256" key="3">
    <source>
        <dbReference type="ARBA" id="ARBA00004496"/>
    </source>
</evidence>
<dbReference type="InterPro" id="IPR011990">
    <property type="entry name" value="TPR-like_helical_dom_sf"/>
</dbReference>
<dbReference type="PANTHER" id="PTHR17204">
    <property type="entry name" value="PRE-MRNA PROCESSING PROTEIN PRP39-RELATED"/>
    <property type="match status" value="1"/>
</dbReference>
<dbReference type="Gene3D" id="1.25.40.10">
    <property type="entry name" value="Tetratricopeptide repeat domain"/>
    <property type="match status" value="2"/>
</dbReference>
<dbReference type="InterPro" id="IPR000504">
    <property type="entry name" value="RRM_dom"/>
</dbReference>
<evidence type="ECO:0000313" key="18">
    <source>
        <dbReference type="Proteomes" id="UP000700334"/>
    </source>
</evidence>
<feature type="compositionally biased region" description="Low complexity" evidence="15">
    <location>
        <begin position="973"/>
        <end position="982"/>
    </location>
</feature>
<comment type="caution">
    <text evidence="17">The sequence shown here is derived from an EMBL/GenBank/DDBJ whole genome shotgun (WGS) entry which is preliminary data.</text>
</comment>
<feature type="compositionally biased region" description="Basic and acidic residues" evidence="15">
    <location>
        <begin position="729"/>
        <end position="740"/>
    </location>
</feature>
<dbReference type="SUPFAM" id="SSF54928">
    <property type="entry name" value="RNA-binding domain, RBD"/>
    <property type="match status" value="2"/>
</dbReference>
<gene>
    <name evidence="17" type="ORF">J0S82_004398</name>
</gene>
<evidence type="ECO:0000256" key="13">
    <source>
        <dbReference type="ARBA" id="ARBA00093649"/>
    </source>
</evidence>
<feature type="region of interest" description="Disordered" evidence="15">
    <location>
        <begin position="973"/>
        <end position="998"/>
    </location>
</feature>
<feature type="compositionally biased region" description="Acidic residues" evidence="15">
    <location>
        <begin position="90"/>
        <end position="104"/>
    </location>
</feature>
<proteinExistence type="predicted"/>
<dbReference type="Pfam" id="PF05843">
    <property type="entry name" value="Suf"/>
    <property type="match status" value="1"/>
</dbReference>
<dbReference type="GO" id="GO:0003723">
    <property type="term" value="F:RNA binding"/>
    <property type="evidence" value="ECO:0007669"/>
    <property type="project" value="UniProtKB-UniRule"/>
</dbReference>
<dbReference type="GO" id="GO:0006397">
    <property type="term" value="P:mRNA processing"/>
    <property type="evidence" value="ECO:0007669"/>
    <property type="project" value="UniProtKB-KW"/>
</dbReference>
<dbReference type="GO" id="GO:0015030">
    <property type="term" value="C:Cajal body"/>
    <property type="evidence" value="ECO:0007669"/>
    <property type="project" value="UniProtKB-SubCell"/>
</dbReference>
<evidence type="ECO:0000256" key="14">
    <source>
        <dbReference type="PROSITE-ProRule" id="PRU00176"/>
    </source>
</evidence>
<evidence type="ECO:0000256" key="5">
    <source>
        <dbReference type="ARBA" id="ARBA00022490"/>
    </source>
</evidence>
<dbReference type="InterPro" id="IPR003107">
    <property type="entry name" value="HAT"/>
</dbReference>
<protein>
    <recommendedName>
        <fullName evidence="12">Spliceosome associated factor 3, U4/U6 recycling protein</fullName>
    </recommendedName>
    <alternativeName>
        <fullName evidence="13">Squamous cell carcinoma antigen recognized by T-cells 3</fullName>
    </alternativeName>
</protein>
<dbReference type="InterPro" id="IPR034217">
    <property type="entry name" value="SART3_RRM1"/>
</dbReference>
<dbReference type="FunFam" id="1.25.40.10:FF:000081">
    <property type="entry name" value="squamous cell carcinoma antigen recognized by T-cells 3"/>
    <property type="match status" value="1"/>
</dbReference>
<dbReference type="InterPro" id="IPR008847">
    <property type="entry name" value="Suf"/>
</dbReference>
<feature type="non-terminal residue" evidence="17">
    <location>
        <position position="1049"/>
    </location>
</feature>
<dbReference type="PANTHER" id="PTHR17204:SF25">
    <property type="entry name" value="RRM DOMAIN-CONTAINING PROTEIN"/>
    <property type="match status" value="1"/>
</dbReference>
<dbReference type="GO" id="GO:0005737">
    <property type="term" value="C:cytoplasm"/>
    <property type="evidence" value="ECO:0007669"/>
    <property type="project" value="UniProtKB-SubCell"/>
</dbReference>
<feature type="compositionally biased region" description="Low complexity" evidence="15">
    <location>
        <begin position="35"/>
        <end position="46"/>
    </location>
</feature>
<dbReference type="InterPro" id="IPR035979">
    <property type="entry name" value="RBD_domain_sf"/>
</dbReference>
<dbReference type="Pfam" id="PF05391">
    <property type="entry name" value="Lsm_interact"/>
    <property type="match status" value="1"/>
</dbReference>
<evidence type="ECO:0000256" key="2">
    <source>
        <dbReference type="ARBA" id="ARBA00004408"/>
    </source>
</evidence>
<dbReference type="InterPro" id="IPR008669">
    <property type="entry name" value="LSM_interact"/>
</dbReference>
<keyword evidence="11" id="KW-0539">Nucleus</keyword>
<evidence type="ECO:0000256" key="15">
    <source>
        <dbReference type="SAM" id="MobiDB-lite"/>
    </source>
</evidence>
<feature type="compositionally biased region" description="Basic and acidic residues" evidence="15">
    <location>
        <begin position="934"/>
        <end position="943"/>
    </location>
</feature>
<keyword evidence="6" id="KW-0507">mRNA processing</keyword>
<keyword evidence="8 14" id="KW-0694">RNA-binding</keyword>
<feature type="region of interest" description="Disordered" evidence="15">
    <location>
        <begin position="930"/>
        <end position="954"/>
    </location>
</feature>
<evidence type="ECO:0000259" key="16">
    <source>
        <dbReference type="PROSITE" id="PS50102"/>
    </source>
</evidence>
<evidence type="ECO:0000256" key="7">
    <source>
        <dbReference type="ARBA" id="ARBA00022737"/>
    </source>
</evidence>
<feature type="non-terminal residue" evidence="17">
    <location>
        <position position="1"/>
    </location>
</feature>
<evidence type="ECO:0000256" key="12">
    <source>
        <dbReference type="ARBA" id="ARBA00093603"/>
    </source>
</evidence>